<keyword evidence="2" id="KW-1185">Reference proteome</keyword>
<protein>
    <submittedName>
        <fullName evidence="1 3">Uncharacterized protein</fullName>
    </submittedName>
</protein>
<proteinExistence type="predicted"/>
<evidence type="ECO:0000313" key="2">
    <source>
        <dbReference type="Proteomes" id="UP000504638"/>
    </source>
</evidence>
<dbReference type="GeneID" id="54423947"/>
<dbReference type="Proteomes" id="UP000504638">
    <property type="component" value="Unplaced"/>
</dbReference>
<name>A0A6G1FX66_9PEZI</name>
<sequence length="210" mass="24131">MVKKFFLSIRRLEEMVIWNNDSVIWKAIEKDVLEVHKESSRRIKTSDTGLRHSWGKEHFDILSNCRSRLEILDVKLGMEESMSAGRVGWFWPETALTVATDLPVQILQVGITFSKDSILGRGSSATTVISRPDDPSQYLPPANFESTYRIDRGNAVYMQALRKLGTQTVNEFMRRSNDHPIRRVCIIAECIDMIQISKWIKMEKTLVVGE</sequence>
<evidence type="ECO:0000313" key="3">
    <source>
        <dbReference type="RefSeq" id="XP_033531969.1"/>
    </source>
</evidence>
<reference evidence="3" key="2">
    <citation type="submission" date="2020-04" db="EMBL/GenBank/DDBJ databases">
        <authorList>
            <consortium name="NCBI Genome Project"/>
        </authorList>
    </citation>
    <scope>NUCLEOTIDE SEQUENCE</scope>
    <source>
        <strain evidence="3">CBS 781.70</strain>
    </source>
</reference>
<dbReference type="EMBL" id="ML975166">
    <property type="protein sequence ID" value="KAF1810338.1"/>
    <property type="molecule type" value="Genomic_DNA"/>
</dbReference>
<gene>
    <name evidence="1 3" type="ORF">P152DRAFT_95348</name>
</gene>
<dbReference type="AlphaFoldDB" id="A0A6G1FX66"/>
<reference evidence="3" key="3">
    <citation type="submission" date="2025-04" db="UniProtKB">
        <authorList>
            <consortium name="RefSeq"/>
        </authorList>
    </citation>
    <scope>IDENTIFICATION</scope>
    <source>
        <strain evidence="3">CBS 781.70</strain>
    </source>
</reference>
<evidence type="ECO:0000313" key="1">
    <source>
        <dbReference type="EMBL" id="KAF1810338.1"/>
    </source>
</evidence>
<reference evidence="1 3" key="1">
    <citation type="submission" date="2020-01" db="EMBL/GenBank/DDBJ databases">
        <authorList>
            <consortium name="DOE Joint Genome Institute"/>
            <person name="Haridas S."/>
            <person name="Albert R."/>
            <person name="Binder M."/>
            <person name="Bloem J."/>
            <person name="Labutti K."/>
            <person name="Salamov A."/>
            <person name="Andreopoulos B."/>
            <person name="Baker S.E."/>
            <person name="Barry K."/>
            <person name="Bills G."/>
            <person name="Bluhm B.H."/>
            <person name="Cannon C."/>
            <person name="Castanera R."/>
            <person name="Culley D.E."/>
            <person name="Daum C."/>
            <person name="Ezra D."/>
            <person name="Gonzalez J.B."/>
            <person name="Henrissat B."/>
            <person name="Kuo A."/>
            <person name="Liang C."/>
            <person name="Lipzen A."/>
            <person name="Lutzoni F."/>
            <person name="Magnuson J."/>
            <person name="Mondo S."/>
            <person name="Nolan M."/>
            <person name="Ohm R."/>
            <person name="Pangilinan J."/>
            <person name="Park H.-J."/>
            <person name="Ramirez L."/>
            <person name="Alfaro M."/>
            <person name="Sun H."/>
            <person name="Tritt A."/>
            <person name="Yoshinaga Y."/>
            <person name="Zwiers L.-H."/>
            <person name="Turgeon B.G."/>
            <person name="Goodwin S.B."/>
            <person name="Spatafora J.W."/>
            <person name="Crous P.W."/>
            <person name="Grigoriev I.V."/>
        </authorList>
    </citation>
    <scope>NUCLEOTIDE SEQUENCE</scope>
    <source>
        <strain evidence="1 3">CBS 781.70</strain>
    </source>
</reference>
<accession>A0A6G1FX66</accession>
<organism evidence="1">
    <name type="scientific">Eremomyces bilateralis CBS 781.70</name>
    <dbReference type="NCBI Taxonomy" id="1392243"/>
    <lineage>
        <taxon>Eukaryota</taxon>
        <taxon>Fungi</taxon>
        <taxon>Dikarya</taxon>
        <taxon>Ascomycota</taxon>
        <taxon>Pezizomycotina</taxon>
        <taxon>Dothideomycetes</taxon>
        <taxon>Dothideomycetes incertae sedis</taxon>
        <taxon>Eremomycetales</taxon>
        <taxon>Eremomycetaceae</taxon>
        <taxon>Eremomyces</taxon>
    </lineage>
</organism>
<dbReference type="RefSeq" id="XP_033531969.1">
    <property type="nucleotide sequence ID" value="XM_033683377.1"/>
</dbReference>